<dbReference type="EMBL" id="JAUJYO010000004">
    <property type="protein sequence ID" value="KAK1318963.1"/>
    <property type="molecule type" value="Genomic_DNA"/>
</dbReference>
<reference evidence="3" key="2">
    <citation type="submission" date="2023-06" db="EMBL/GenBank/DDBJ databases">
        <authorList>
            <person name="Ma L."/>
            <person name="Liu K.-W."/>
            <person name="Li Z."/>
            <person name="Hsiao Y.-Y."/>
            <person name="Qi Y."/>
            <person name="Fu T."/>
            <person name="Tang G."/>
            <person name="Zhang D."/>
            <person name="Sun W.-H."/>
            <person name="Liu D.-K."/>
            <person name="Li Y."/>
            <person name="Chen G.-Z."/>
            <person name="Liu X.-D."/>
            <person name="Liao X.-Y."/>
            <person name="Jiang Y.-T."/>
            <person name="Yu X."/>
            <person name="Hao Y."/>
            <person name="Huang J."/>
            <person name="Zhao X.-W."/>
            <person name="Ke S."/>
            <person name="Chen Y.-Y."/>
            <person name="Wu W.-L."/>
            <person name="Hsu J.-L."/>
            <person name="Lin Y.-F."/>
            <person name="Huang M.-D."/>
            <person name="Li C.-Y."/>
            <person name="Huang L."/>
            <person name="Wang Z.-W."/>
            <person name="Zhao X."/>
            <person name="Zhong W.-Y."/>
            <person name="Peng D.-H."/>
            <person name="Ahmad S."/>
            <person name="Lan S."/>
            <person name="Zhang J.-S."/>
            <person name="Tsai W.-C."/>
            <person name="Van De Peer Y."/>
            <person name="Liu Z.-J."/>
        </authorList>
    </citation>
    <scope>NUCLEOTIDE SEQUENCE</scope>
    <source>
        <strain evidence="3">CP</strain>
        <tissue evidence="3">Leaves</tissue>
    </source>
</reference>
<dbReference type="AlphaFoldDB" id="A0AAV9EZP0"/>
<feature type="domain" description="R13L1/DRL21-like LRR repeat region" evidence="2">
    <location>
        <begin position="241"/>
        <end position="367"/>
    </location>
</feature>
<evidence type="ECO:0000313" key="3">
    <source>
        <dbReference type="EMBL" id="KAK1318165.1"/>
    </source>
</evidence>
<evidence type="ECO:0000259" key="2">
    <source>
        <dbReference type="Pfam" id="PF25019"/>
    </source>
</evidence>
<evidence type="ECO:0000313" key="4">
    <source>
        <dbReference type="EMBL" id="KAK1318963.1"/>
    </source>
</evidence>
<reference evidence="3" key="1">
    <citation type="journal article" date="2023" name="Nat. Commun.">
        <title>Diploid and tetraploid genomes of Acorus and the evolution of monocots.</title>
        <authorList>
            <person name="Ma L."/>
            <person name="Liu K.W."/>
            <person name="Li Z."/>
            <person name="Hsiao Y.Y."/>
            <person name="Qi Y."/>
            <person name="Fu T."/>
            <person name="Tang G.D."/>
            <person name="Zhang D."/>
            <person name="Sun W.H."/>
            <person name="Liu D.K."/>
            <person name="Li Y."/>
            <person name="Chen G.Z."/>
            <person name="Liu X.D."/>
            <person name="Liao X.Y."/>
            <person name="Jiang Y.T."/>
            <person name="Yu X."/>
            <person name="Hao Y."/>
            <person name="Huang J."/>
            <person name="Zhao X.W."/>
            <person name="Ke S."/>
            <person name="Chen Y.Y."/>
            <person name="Wu W.L."/>
            <person name="Hsu J.L."/>
            <person name="Lin Y.F."/>
            <person name="Huang M.D."/>
            <person name="Li C.Y."/>
            <person name="Huang L."/>
            <person name="Wang Z.W."/>
            <person name="Zhao X."/>
            <person name="Zhong W.Y."/>
            <person name="Peng D.H."/>
            <person name="Ahmad S."/>
            <person name="Lan S."/>
            <person name="Zhang J.S."/>
            <person name="Tsai W.C."/>
            <person name="Van de Peer Y."/>
            <person name="Liu Z.J."/>
        </authorList>
    </citation>
    <scope>NUCLEOTIDE SEQUENCE</scope>
    <source>
        <strain evidence="3">CP</strain>
    </source>
</reference>
<dbReference type="EMBL" id="JAUJYO010000004">
    <property type="protein sequence ID" value="KAK1318165.1"/>
    <property type="molecule type" value="Genomic_DNA"/>
</dbReference>
<dbReference type="InterPro" id="IPR032675">
    <property type="entry name" value="LRR_dom_sf"/>
</dbReference>
<dbReference type="Pfam" id="PF25019">
    <property type="entry name" value="LRR_R13L1-DRL21"/>
    <property type="match status" value="1"/>
</dbReference>
<dbReference type="Pfam" id="PF23559">
    <property type="entry name" value="WHD_DRP"/>
    <property type="match status" value="1"/>
</dbReference>
<feature type="domain" description="Disease resistance protein winged helix" evidence="1">
    <location>
        <begin position="3"/>
        <end position="44"/>
    </location>
</feature>
<dbReference type="SUPFAM" id="SSF52047">
    <property type="entry name" value="RNI-like"/>
    <property type="match status" value="1"/>
</dbReference>
<sequence>MITEDTGREYVDELCRRSFLQCLGSSGRNGQSVYTMHNVIHDMAVLVAGEECHAVTLGRSRRVPEHILHASLLCNESSSGPLTGDTEKAVLEPFFNAKGLRSLVLVGDSIHWFKQVPQRLSKDLCHLHTLDLSNTHLHELPNSIDELARLHYLALNNTKIKFLPGSICKLHNLQTLGLRNCYALQELPKKMRKLNNLRHLDLSFDLGEGACLISMPSGLGKLTGLQTLSRFVVGTKKNGGIEELKDLIHLFGHLCISNLHNVCSREEVINANLQAKPHLDSLELQWGNQNLRVNEDDEKEVLEHLQPPSNVKQVKIKGYRATKFPDWITSPSSSNIVIMKLSNCKKCQCLPPLGQLPLLKELLIEGMDGVVYVDKEFCGYGANRGFPSLEKLQFKSMLRLRSWTGVGEGELSSLRQLIIKDCFYLVELPSQLPAVEELEIELYPRLVDFERFSCFPKELNVCCITLLTMLPRYTSLTSLIITGFPTNDLPLELQDHATIECMEIRDCARLIFLPAKGLPTHLTHLAIKRCPRLKHLTEDLKYLSALQKLTFEECEQLEPPPIDGLPNSLKISINKCPSLKERFRVDVNIEGNISILIDDEPAIMEEFSLASTSGSVFFQVNGTQV</sequence>
<gene>
    <name evidence="3" type="primary">RPPL1</name>
    <name evidence="3" type="ORF">QJS10_CPB04g00407</name>
    <name evidence="4" type="ORF">QJS10_CPB04g00409</name>
</gene>
<accession>A0AAV9EZP0</accession>
<dbReference type="PANTHER" id="PTHR47186">
    <property type="entry name" value="LEUCINE-RICH REPEAT-CONTAINING PROTEIN 57"/>
    <property type="match status" value="1"/>
</dbReference>
<dbReference type="SUPFAM" id="SSF52058">
    <property type="entry name" value="L domain-like"/>
    <property type="match status" value="1"/>
</dbReference>
<dbReference type="Gene3D" id="3.80.10.10">
    <property type="entry name" value="Ribonuclease Inhibitor"/>
    <property type="match status" value="3"/>
</dbReference>
<protein>
    <submittedName>
        <fullName evidence="3">Disease resistance RPP13-like protein 1</fullName>
    </submittedName>
</protein>
<name>A0AAV9EZP0_ACOCL</name>
<evidence type="ECO:0000313" key="5">
    <source>
        <dbReference type="Proteomes" id="UP001180020"/>
    </source>
</evidence>
<comment type="caution">
    <text evidence="3">The sequence shown here is derived from an EMBL/GenBank/DDBJ whole genome shotgun (WGS) entry which is preliminary data.</text>
</comment>
<dbReference type="Proteomes" id="UP001180020">
    <property type="component" value="Unassembled WGS sequence"/>
</dbReference>
<evidence type="ECO:0000259" key="1">
    <source>
        <dbReference type="Pfam" id="PF23559"/>
    </source>
</evidence>
<organism evidence="3 5">
    <name type="scientific">Acorus calamus</name>
    <name type="common">Sweet flag</name>
    <dbReference type="NCBI Taxonomy" id="4465"/>
    <lineage>
        <taxon>Eukaryota</taxon>
        <taxon>Viridiplantae</taxon>
        <taxon>Streptophyta</taxon>
        <taxon>Embryophyta</taxon>
        <taxon>Tracheophyta</taxon>
        <taxon>Spermatophyta</taxon>
        <taxon>Magnoliopsida</taxon>
        <taxon>Liliopsida</taxon>
        <taxon>Acoraceae</taxon>
        <taxon>Acorus</taxon>
    </lineage>
</organism>
<proteinExistence type="predicted"/>
<keyword evidence="5" id="KW-1185">Reference proteome</keyword>
<dbReference type="InterPro" id="IPR056789">
    <property type="entry name" value="LRR_R13L1-DRL21"/>
</dbReference>
<dbReference type="InterPro" id="IPR058922">
    <property type="entry name" value="WHD_DRP"/>
</dbReference>
<dbReference type="PANTHER" id="PTHR47186:SF42">
    <property type="entry name" value="DISEASE RESISTANCE RPP13-LIKE PROTEIN 1"/>
    <property type="match status" value="1"/>
</dbReference>